<dbReference type="OrthoDB" id="7989071at2"/>
<evidence type="ECO:0000259" key="5">
    <source>
        <dbReference type="PROSITE" id="PS50949"/>
    </source>
</evidence>
<evidence type="ECO:0000256" key="3">
    <source>
        <dbReference type="ARBA" id="ARBA00023163"/>
    </source>
</evidence>
<dbReference type="Proteomes" id="UP000295244">
    <property type="component" value="Unassembled WGS sequence"/>
</dbReference>
<protein>
    <submittedName>
        <fullName evidence="6">FadR family transcriptional regulator</fullName>
    </submittedName>
</protein>
<keyword evidence="4" id="KW-0175">Coiled coil</keyword>
<accession>A0A4R1BI25</accession>
<dbReference type="PANTHER" id="PTHR43537">
    <property type="entry name" value="TRANSCRIPTIONAL REGULATOR, GNTR FAMILY"/>
    <property type="match status" value="1"/>
</dbReference>
<sequence length="253" mass="28531">MAMYPGSAPRYRTVVERIVEELANEIRMGVLKPGDKLPSERKLCGRFGASRNSVREALRILSSRRMIQIQMGRGSFVTDFSAPETNSLLPFWEQHHEVPFLSLLEVRLFIEPQAAALAASRIDKASLAQLERTLRQLEENIDKDSLGGRIFADIAFHDCLIRAADNPLLVSIYRGIEPMLFEIRRMGLWSKERSAKVLKAHGEIYHAVATGDSPAAGRAMWDHILEFAKDMEVSFDSRMLGLLPHSSIEKAEQ</sequence>
<dbReference type="AlphaFoldDB" id="A0A4R1BI25"/>
<dbReference type="Pfam" id="PF00392">
    <property type="entry name" value="GntR"/>
    <property type="match status" value="1"/>
</dbReference>
<name>A0A4R1BI25_9ACTN</name>
<dbReference type="InterPro" id="IPR008920">
    <property type="entry name" value="TF_FadR/GntR_C"/>
</dbReference>
<feature type="coiled-coil region" evidence="4">
    <location>
        <begin position="120"/>
        <end position="147"/>
    </location>
</feature>
<dbReference type="Pfam" id="PF07729">
    <property type="entry name" value="FCD"/>
    <property type="match status" value="1"/>
</dbReference>
<dbReference type="PANTHER" id="PTHR43537:SF44">
    <property type="entry name" value="GNTR FAMILY REGULATORY PROTEIN"/>
    <property type="match status" value="1"/>
</dbReference>
<reference evidence="6 7" key="1">
    <citation type="submission" date="2019-03" db="EMBL/GenBank/DDBJ databases">
        <title>Whole genome sequence of a novel Rubrobacter taiwanensis strain, isolated from Yellowstone National Park.</title>
        <authorList>
            <person name="Freed S."/>
            <person name="Ramaley R.F."/>
            <person name="Kyndt J.A."/>
        </authorList>
    </citation>
    <scope>NUCLEOTIDE SEQUENCE [LARGE SCALE GENOMIC DNA]</scope>
    <source>
        <strain evidence="6 7">Yellowstone</strain>
    </source>
</reference>
<dbReference type="GO" id="GO:0003677">
    <property type="term" value="F:DNA binding"/>
    <property type="evidence" value="ECO:0007669"/>
    <property type="project" value="UniProtKB-KW"/>
</dbReference>
<feature type="domain" description="HTH gntR-type" evidence="5">
    <location>
        <begin position="12"/>
        <end position="80"/>
    </location>
</feature>
<dbReference type="Gene3D" id="1.20.120.530">
    <property type="entry name" value="GntR ligand-binding domain-like"/>
    <property type="match status" value="1"/>
</dbReference>
<gene>
    <name evidence="6" type="ORF">E0L93_09020</name>
</gene>
<dbReference type="SUPFAM" id="SSF48008">
    <property type="entry name" value="GntR ligand-binding domain-like"/>
    <property type="match status" value="1"/>
</dbReference>
<proteinExistence type="predicted"/>
<dbReference type="InterPro" id="IPR036388">
    <property type="entry name" value="WH-like_DNA-bd_sf"/>
</dbReference>
<keyword evidence="2" id="KW-0238">DNA-binding</keyword>
<dbReference type="SUPFAM" id="SSF46785">
    <property type="entry name" value="Winged helix' DNA-binding domain"/>
    <property type="match status" value="1"/>
</dbReference>
<dbReference type="SMART" id="SM00345">
    <property type="entry name" value="HTH_GNTR"/>
    <property type="match status" value="1"/>
</dbReference>
<comment type="caution">
    <text evidence="6">The sequence shown here is derived from an EMBL/GenBank/DDBJ whole genome shotgun (WGS) entry which is preliminary data.</text>
</comment>
<evidence type="ECO:0000256" key="4">
    <source>
        <dbReference type="SAM" id="Coils"/>
    </source>
</evidence>
<keyword evidence="7" id="KW-1185">Reference proteome</keyword>
<dbReference type="InterPro" id="IPR011711">
    <property type="entry name" value="GntR_C"/>
</dbReference>
<dbReference type="EMBL" id="SKBU01000015">
    <property type="protein sequence ID" value="TCJ16847.1"/>
    <property type="molecule type" value="Genomic_DNA"/>
</dbReference>
<evidence type="ECO:0000256" key="1">
    <source>
        <dbReference type="ARBA" id="ARBA00023015"/>
    </source>
</evidence>
<dbReference type="SMART" id="SM00895">
    <property type="entry name" value="FCD"/>
    <property type="match status" value="1"/>
</dbReference>
<keyword evidence="1" id="KW-0805">Transcription regulation</keyword>
<evidence type="ECO:0000313" key="6">
    <source>
        <dbReference type="EMBL" id="TCJ16847.1"/>
    </source>
</evidence>
<keyword evidence="3" id="KW-0804">Transcription</keyword>
<dbReference type="PROSITE" id="PS50949">
    <property type="entry name" value="HTH_GNTR"/>
    <property type="match status" value="1"/>
</dbReference>
<organism evidence="6 7">
    <name type="scientific">Rubrobacter taiwanensis</name>
    <dbReference type="NCBI Taxonomy" id="185139"/>
    <lineage>
        <taxon>Bacteria</taxon>
        <taxon>Bacillati</taxon>
        <taxon>Actinomycetota</taxon>
        <taxon>Rubrobacteria</taxon>
        <taxon>Rubrobacterales</taxon>
        <taxon>Rubrobacteraceae</taxon>
        <taxon>Rubrobacter</taxon>
    </lineage>
</organism>
<dbReference type="InterPro" id="IPR000524">
    <property type="entry name" value="Tscrpt_reg_HTH_GntR"/>
</dbReference>
<dbReference type="PRINTS" id="PR00035">
    <property type="entry name" value="HTHGNTR"/>
</dbReference>
<dbReference type="GO" id="GO:0003700">
    <property type="term" value="F:DNA-binding transcription factor activity"/>
    <property type="evidence" value="ECO:0007669"/>
    <property type="project" value="InterPro"/>
</dbReference>
<dbReference type="InterPro" id="IPR036390">
    <property type="entry name" value="WH_DNA-bd_sf"/>
</dbReference>
<dbReference type="CDD" id="cd07377">
    <property type="entry name" value="WHTH_GntR"/>
    <property type="match status" value="1"/>
</dbReference>
<evidence type="ECO:0000313" key="7">
    <source>
        <dbReference type="Proteomes" id="UP000295244"/>
    </source>
</evidence>
<evidence type="ECO:0000256" key="2">
    <source>
        <dbReference type="ARBA" id="ARBA00023125"/>
    </source>
</evidence>
<dbReference type="Gene3D" id="1.10.10.10">
    <property type="entry name" value="Winged helix-like DNA-binding domain superfamily/Winged helix DNA-binding domain"/>
    <property type="match status" value="1"/>
</dbReference>